<name>A0AAF3J3E9_9BILA</name>
<sequence length="175" mass="20504">MSSELAEEMRAAKEAFLRALIAARAETDKWKIVRDILDAGYEFGRLRALDEQLANDEWTAEDGEQLKENFPEAVKQVGANYNPMVGSMELEDLFRAKRYCSAVTFIDDDIKLIYDSLEEDESIREAVTNDWRGVYAMRAQLLYLMDEWKTDGWYRKVDRDEEPNKEGVPDSHYWW</sequence>
<dbReference type="AlphaFoldDB" id="A0AAF3J3E9"/>
<protein>
    <submittedName>
        <fullName evidence="2">Uncharacterized protein</fullName>
    </submittedName>
</protein>
<keyword evidence="1" id="KW-1185">Reference proteome</keyword>
<dbReference type="Proteomes" id="UP000887575">
    <property type="component" value="Unassembled WGS sequence"/>
</dbReference>
<proteinExistence type="predicted"/>
<dbReference type="WBParaSite" id="MBELARI_LOCUS13760">
    <property type="protein sequence ID" value="MBELARI_LOCUS13760"/>
    <property type="gene ID" value="MBELARI_LOCUS13760"/>
</dbReference>
<organism evidence="1 2">
    <name type="scientific">Mesorhabditis belari</name>
    <dbReference type="NCBI Taxonomy" id="2138241"/>
    <lineage>
        <taxon>Eukaryota</taxon>
        <taxon>Metazoa</taxon>
        <taxon>Ecdysozoa</taxon>
        <taxon>Nematoda</taxon>
        <taxon>Chromadorea</taxon>
        <taxon>Rhabditida</taxon>
        <taxon>Rhabditina</taxon>
        <taxon>Rhabditomorpha</taxon>
        <taxon>Rhabditoidea</taxon>
        <taxon>Rhabditidae</taxon>
        <taxon>Mesorhabditinae</taxon>
        <taxon>Mesorhabditis</taxon>
    </lineage>
</organism>
<evidence type="ECO:0000313" key="1">
    <source>
        <dbReference type="Proteomes" id="UP000887575"/>
    </source>
</evidence>
<accession>A0AAF3J3E9</accession>
<evidence type="ECO:0000313" key="2">
    <source>
        <dbReference type="WBParaSite" id="MBELARI_LOCUS13760"/>
    </source>
</evidence>
<reference evidence="2" key="1">
    <citation type="submission" date="2024-02" db="UniProtKB">
        <authorList>
            <consortium name="WormBaseParasite"/>
        </authorList>
    </citation>
    <scope>IDENTIFICATION</scope>
</reference>